<dbReference type="InterPro" id="IPR038087">
    <property type="entry name" value="RNAP_delta_N_dom_sf"/>
</dbReference>
<dbReference type="Proteomes" id="UP000255213">
    <property type="component" value="Unassembled WGS sequence"/>
</dbReference>
<comment type="function">
    <text evidence="6">Participates in both the initiation and recycling phases of transcription. In the presence of the delta subunit, RNAP displays an increased specificity of transcription, a decreased affinity for nucleic acids, and an increased efficiency of RNA synthesis because of enhanced recycling.</text>
</comment>
<dbReference type="HAMAP" id="MF_00357">
    <property type="entry name" value="RNApol_bact_RpoE"/>
    <property type="match status" value="1"/>
</dbReference>
<organism evidence="9 10">
    <name type="scientific">Streptococcus acidominimus</name>
    <dbReference type="NCBI Taxonomy" id="1326"/>
    <lineage>
        <taxon>Bacteria</taxon>
        <taxon>Bacillati</taxon>
        <taxon>Bacillota</taxon>
        <taxon>Bacilli</taxon>
        <taxon>Lactobacillales</taxon>
        <taxon>Streptococcaceae</taxon>
        <taxon>Streptococcus</taxon>
    </lineage>
</organism>
<evidence type="ECO:0000259" key="8">
    <source>
        <dbReference type="PROSITE" id="PS51913"/>
    </source>
</evidence>
<evidence type="ECO:0000313" key="9">
    <source>
        <dbReference type="EMBL" id="SUN06534.1"/>
    </source>
</evidence>
<evidence type="ECO:0000256" key="7">
    <source>
        <dbReference type="SAM" id="MobiDB-lite"/>
    </source>
</evidence>
<feature type="compositionally biased region" description="Acidic residues" evidence="7">
    <location>
        <begin position="136"/>
        <end position="152"/>
    </location>
</feature>
<keyword evidence="4 6" id="KW-0548">Nucleotidyltransferase</keyword>
<feature type="compositionally biased region" description="Acidic residues" evidence="7">
    <location>
        <begin position="160"/>
        <end position="214"/>
    </location>
</feature>
<name>A0A380IEF2_STRAI</name>
<reference evidence="9 10" key="1">
    <citation type="submission" date="2018-06" db="EMBL/GenBank/DDBJ databases">
        <authorList>
            <consortium name="Pathogen Informatics"/>
            <person name="Doyle S."/>
        </authorList>
    </citation>
    <scope>NUCLEOTIDE SEQUENCE [LARGE SCALE GENOMIC DNA]</scope>
    <source>
        <strain evidence="9 10">NCTC12957</strain>
    </source>
</reference>
<accession>A0A380IEF2</accession>
<sequence length="214" mass="24928">MNLWQGLLGFIFYIRRIDLELNVFAGQEKSELSMIEVARAILEERGRDHEMYFNDLVNEVQNYLEKSNSDIRAALPTFYSDLNVDGSFIPLGENKWGLRSWYAIDEIDEEVITLEEEDEDAPKRKKKRVNAFMDGDEDAIDYGNDDPEDEDRFESAASTEYDDDNPDDEKDEAESYDSEINEIIPDEDLVDEEVELNEEDDDYTEEDDDAIDEE</sequence>
<dbReference type="AlphaFoldDB" id="A0A380IEF2"/>
<feature type="region of interest" description="Disordered" evidence="7">
    <location>
        <begin position="136"/>
        <end position="214"/>
    </location>
</feature>
<evidence type="ECO:0000256" key="6">
    <source>
        <dbReference type="HAMAP-Rule" id="MF_00357"/>
    </source>
</evidence>
<dbReference type="Pfam" id="PF05066">
    <property type="entry name" value="HARE-HTH"/>
    <property type="match status" value="1"/>
</dbReference>
<comment type="subunit">
    <text evidence="6">RNAP is composed of a core of 2 alpha, a beta and a beta' subunits. The core is associated with a delta subunit and one of several sigma factors.</text>
</comment>
<dbReference type="InterPro" id="IPR029757">
    <property type="entry name" value="RpoE"/>
</dbReference>
<evidence type="ECO:0000256" key="2">
    <source>
        <dbReference type="ARBA" id="ARBA00022478"/>
    </source>
</evidence>
<dbReference type="NCBIfam" id="TIGR04567">
    <property type="entry name" value="RNAP_delt_lowGC"/>
    <property type="match status" value="1"/>
</dbReference>
<evidence type="ECO:0000256" key="5">
    <source>
        <dbReference type="ARBA" id="ARBA00023163"/>
    </source>
</evidence>
<evidence type="ECO:0000256" key="1">
    <source>
        <dbReference type="ARBA" id="ARBA00009828"/>
    </source>
</evidence>
<proteinExistence type="inferred from homology"/>
<keyword evidence="3 6" id="KW-0808">Transferase</keyword>
<keyword evidence="5 6" id="KW-0804">Transcription</keyword>
<evidence type="ECO:0000256" key="3">
    <source>
        <dbReference type="ARBA" id="ARBA00022679"/>
    </source>
</evidence>
<dbReference type="GO" id="GO:0006355">
    <property type="term" value="P:regulation of DNA-templated transcription"/>
    <property type="evidence" value="ECO:0007669"/>
    <property type="project" value="UniProtKB-UniRule"/>
</dbReference>
<dbReference type="GO" id="GO:0003899">
    <property type="term" value="F:DNA-directed RNA polymerase activity"/>
    <property type="evidence" value="ECO:0007669"/>
    <property type="project" value="UniProtKB-UniRule"/>
</dbReference>
<dbReference type="GO" id="GO:0006351">
    <property type="term" value="P:DNA-templated transcription"/>
    <property type="evidence" value="ECO:0007669"/>
    <property type="project" value="InterPro"/>
</dbReference>
<dbReference type="Gene3D" id="1.10.10.1250">
    <property type="entry name" value="RNA polymerase, subunit delta, N-terminal domain"/>
    <property type="match status" value="1"/>
</dbReference>
<dbReference type="EMBL" id="UHEN01000001">
    <property type="protein sequence ID" value="SUN06534.1"/>
    <property type="molecule type" value="Genomic_DNA"/>
</dbReference>
<evidence type="ECO:0000256" key="4">
    <source>
        <dbReference type="ARBA" id="ARBA00022695"/>
    </source>
</evidence>
<protein>
    <recommendedName>
        <fullName evidence="6">Probable DNA-directed RNA polymerase subunit delta</fullName>
    </recommendedName>
    <alternativeName>
        <fullName evidence="6">RNAP delta factor</fullName>
    </alternativeName>
</protein>
<comment type="similarity">
    <text evidence="1 6">Belongs to the RpoE family.</text>
</comment>
<gene>
    <name evidence="6 9" type="primary">rpoE</name>
    <name evidence="9" type="ORF">NCTC12957_00684</name>
</gene>
<feature type="domain" description="HTH HARE-type" evidence="8">
    <location>
        <begin position="32"/>
        <end position="101"/>
    </location>
</feature>
<dbReference type="PROSITE" id="PS51913">
    <property type="entry name" value="HTH_HARE"/>
    <property type="match status" value="1"/>
</dbReference>
<keyword evidence="2 6" id="KW-0240">DNA-directed RNA polymerase</keyword>
<dbReference type="InterPro" id="IPR007759">
    <property type="entry name" value="Asxl_HARE-HTH"/>
</dbReference>
<dbReference type="GO" id="GO:0000428">
    <property type="term" value="C:DNA-directed RNA polymerase complex"/>
    <property type="evidence" value="ECO:0007669"/>
    <property type="project" value="UniProtKB-KW"/>
</dbReference>
<evidence type="ECO:0000313" key="10">
    <source>
        <dbReference type="Proteomes" id="UP000255213"/>
    </source>
</evidence>